<dbReference type="eggNOG" id="ENOG502QVYD">
    <property type="taxonomic scope" value="Eukaryota"/>
</dbReference>
<protein>
    <submittedName>
        <fullName evidence="2 3">Uncharacterized protein</fullName>
    </submittedName>
</protein>
<feature type="region of interest" description="Disordered" evidence="1">
    <location>
        <begin position="54"/>
        <end position="82"/>
    </location>
</feature>
<dbReference type="PANTHER" id="PTHR33625:SF3">
    <property type="entry name" value="OS04G0550700 PROTEIN"/>
    <property type="match status" value="1"/>
</dbReference>
<dbReference type="Gramene" id="KQJ83935">
    <property type="protein sequence ID" value="KQJ83935"/>
    <property type="gene ID" value="BRADI_5g17670v3"/>
</dbReference>
<dbReference type="FunCoup" id="I1J0C5">
    <property type="interactions" value="1621"/>
</dbReference>
<sequence length="346" mass="37241">MVVHVVYRRRENSWRGSDSSVRFLGAAMSNPPAKHHIRLTSRAAGSPLCSGIALTPASPTGRSGARTGGISLRATSPPPPSSTISIASAASWDSLRLDGEENWEEVVAAGDETLGAEGAADVYGVVLDDPPTDDEVRAAVASIQQVFENPSGVDSDALELQVLALPISGLTSSGMIVNYFAADPDASGMQPVQLVNLGHIDDCAEPAAVSLNSTALLPREHQNVLDAFQLLKEDSSVQKMVMALSTDKAVWNAVMNNEVVQEFKKSFQDAKETDIKGSHSSPPGMMKWVLENTQAKIKEFLEKILQLVNTLFQAQSKDYDLSDDLVRMSFMLSVFVFIVVTIARIK</sequence>
<dbReference type="PIRSF" id="PIRSF012943">
    <property type="entry name" value="UCP012943"/>
    <property type="match status" value="1"/>
</dbReference>
<dbReference type="GeneID" id="100834760"/>
<reference evidence="2" key="2">
    <citation type="submission" date="2017-06" db="EMBL/GenBank/DDBJ databases">
        <title>WGS assembly of Brachypodium distachyon.</title>
        <authorList>
            <consortium name="The International Brachypodium Initiative"/>
            <person name="Lucas S."/>
            <person name="Harmon-Smith M."/>
            <person name="Lail K."/>
            <person name="Tice H."/>
            <person name="Grimwood J."/>
            <person name="Bruce D."/>
            <person name="Barry K."/>
            <person name="Shu S."/>
            <person name="Lindquist E."/>
            <person name="Wang M."/>
            <person name="Pitluck S."/>
            <person name="Vogel J.P."/>
            <person name="Garvin D.F."/>
            <person name="Mockler T.C."/>
            <person name="Schmutz J."/>
            <person name="Rokhsar D."/>
            <person name="Bevan M.W."/>
        </authorList>
    </citation>
    <scope>NUCLEOTIDE SEQUENCE</scope>
    <source>
        <strain evidence="2">Bd21</strain>
    </source>
</reference>
<dbReference type="OrthoDB" id="737041at2759"/>
<proteinExistence type="predicted"/>
<dbReference type="KEGG" id="bdi:100834760"/>
<evidence type="ECO:0000313" key="4">
    <source>
        <dbReference type="Proteomes" id="UP000008810"/>
    </source>
</evidence>
<evidence type="ECO:0000256" key="1">
    <source>
        <dbReference type="SAM" id="MobiDB-lite"/>
    </source>
</evidence>
<reference evidence="3" key="3">
    <citation type="submission" date="2018-08" db="UniProtKB">
        <authorList>
            <consortium name="EnsemblPlants"/>
        </authorList>
    </citation>
    <scope>IDENTIFICATION</scope>
    <source>
        <strain evidence="3">cv. Bd21</strain>
    </source>
</reference>
<dbReference type="OMA" id="WHAVMEN"/>
<accession>I1J0C5</accession>
<gene>
    <name evidence="3" type="primary">LOC100834760</name>
    <name evidence="2" type="ORF">BRADI_5g17670v3</name>
</gene>
<evidence type="ECO:0000313" key="3">
    <source>
        <dbReference type="EnsemblPlants" id="KQJ83935"/>
    </source>
</evidence>
<dbReference type="RefSeq" id="XP_003580280.1">
    <property type="nucleotide sequence ID" value="XM_003580232.4"/>
</dbReference>
<dbReference type="HOGENOM" id="CLU_788486_0_0_1"/>
<reference evidence="2 3" key="1">
    <citation type="journal article" date="2010" name="Nature">
        <title>Genome sequencing and analysis of the model grass Brachypodium distachyon.</title>
        <authorList>
            <consortium name="International Brachypodium Initiative"/>
        </authorList>
    </citation>
    <scope>NUCLEOTIDE SEQUENCE [LARGE SCALE GENOMIC DNA]</scope>
    <source>
        <strain evidence="2 3">Bd21</strain>
    </source>
</reference>
<organism evidence="2">
    <name type="scientific">Brachypodium distachyon</name>
    <name type="common">Purple false brome</name>
    <name type="synonym">Trachynia distachya</name>
    <dbReference type="NCBI Taxonomy" id="15368"/>
    <lineage>
        <taxon>Eukaryota</taxon>
        <taxon>Viridiplantae</taxon>
        <taxon>Streptophyta</taxon>
        <taxon>Embryophyta</taxon>
        <taxon>Tracheophyta</taxon>
        <taxon>Spermatophyta</taxon>
        <taxon>Magnoliopsida</taxon>
        <taxon>Liliopsida</taxon>
        <taxon>Poales</taxon>
        <taxon>Poaceae</taxon>
        <taxon>BOP clade</taxon>
        <taxon>Pooideae</taxon>
        <taxon>Stipodae</taxon>
        <taxon>Brachypodieae</taxon>
        <taxon>Brachypodium</taxon>
    </lineage>
</organism>
<name>I1J0C5_BRADI</name>
<dbReference type="AlphaFoldDB" id="I1J0C5"/>
<dbReference type="InterPro" id="IPR016606">
    <property type="entry name" value="UCP012943"/>
</dbReference>
<dbReference type="STRING" id="15368.I1J0C5"/>
<dbReference type="EMBL" id="CM000884">
    <property type="protein sequence ID" value="KQJ83935.1"/>
    <property type="molecule type" value="Genomic_DNA"/>
</dbReference>
<dbReference type="Proteomes" id="UP000008810">
    <property type="component" value="Chromosome 5"/>
</dbReference>
<dbReference type="PANTHER" id="PTHR33625">
    <property type="entry name" value="OS08G0179900 PROTEIN"/>
    <property type="match status" value="1"/>
</dbReference>
<keyword evidence="4" id="KW-1185">Reference proteome</keyword>
<dbReference type="EnsemblPlants" id="KQJ83935">
    <property type="protein sequence ID" value="KQJ83935"/>
    <property type="gene ID" value="BRADI_5g17670v3"/>
</dbReference>
<evidence type="ECO:0000313" key="2">
    <source>
        <dbReference type="EMBL" id="KQJ83935.1"/>
    </source>
</evidence>